<evidence type="ECO:0000256" key="5">
    <source>
        <dbReference type="ARBA" id="ARBA00023128"/>
    </source>
</evidence>
<dbReference type="WBParaSite" id="EVEC_0001013201-mRNA-1">
    <property type="protein sequence ID" value="EVEC_0001013201-mRNA-1"/>
    <property type="gene ID" value="EVEC_0001013201"/>
</dbReference>
<keyword evidence="6" id="KW-0687">Ribonucleoprotein</keyword>
<dbReference type="OrthoDB" id="1107506at2759"/>
<evidence type="ECO:0000256" key="1">
    <source>
        <dbReference type="ARBA" id="ARBA00004173"/>
    </source>
</evidence>
<keyword evidence="4" id="KW-0689">Ribosomal protein</keyword>
<dbReference type="EMBL" id="UXUI01010074">
    <property type="protein sequence ID" value="VDD94726.1"/>
    <property type="molecule type" value="Genomic_DNA"/>
</dbReference>
<keyword evidence="3" id="KW-0809">Transit peptide</keyword>
<dbReference type="PANTHER" id="PTHR13450:SF4">
    <property type="entry name" value="LARGE RIBOSOMAL SUBUNIT PROTEIN ML42"/>
    <property type="match status" value="1"/>
</dbReference>
<comment type="subcellular location">
    <subcellularLocation>
        <location evidence="1">Mitochondrion</location>
    </subcellularLocation>
</comment>
<keyword evidence="9" id="KW-1185">Reference proteome</keyword>
<accession>A0A0N4VH31</accession>
<name>A0A0N4VH31_ENTVE</name>
<reference evidence="10" key="1">
    <citation type="submission" date="2017-02" db="UniProtKB">
        <authorList>
            <consortium name="WormBaseParasite"/>
        </authorList>
    </citation>
    <scope>IDENTIFICATION</scope>
</reference>
<dbReference type="Pfam" id="PF10210">
    <property type="entry name" value="MRP-S32"/>
    <property type="match status" value="1"/>
</dbReference>
<sequence>MLQQRLYNTLNQCLNTTGSCYLRLCRQFASKPPVVEVQDIDFDQPHTVVCSNGIVACWHPDPPFPYKHTRPIDLKLLKKEESTSSVFRKEILKEDLRERYKRGPRYHELQEIFYERKNTFYPRYREKKLYAVSAPIPKRK</sequence>
<dbReference type="GO" id="GO:0005762">
    <property type="term" value="C:mitochondrial large ribosomal subunit"/>
    <property type="evidence" value="ECO:0007669"/>
    <property type="project" value="TreeGrafter"/>
</dbReference>
<evidence type="ECO:0000256" key="6">
    <source>
        <dbReference type="ARBA" id="ARBA00023274"/>
    </source>
</evidence>
<evidence type="ECO:0000313" key="9">
    <source>
        <dbReference type="Proteomes" id="UP000274131"/>
    </source>
</evidence>
<dbReference type="InterPro" id="IPR019346">
    <property type="entry name" value="Ribosomal_mL42"/>
</dbReference>
<dbReference type="AlphaFoldDB" id="A0A0N4VH31"/>
<evidence type="ECO:0000313" key="10">
    <source>
        <dbReference type="WBParaSite" id="EVEC_0001013201-mRNA-1"/>
    </source>
</evidence>
<proteinExistence type="inferred from homology"/>
<keyword evidence="5" id="KW-0496">Mitochondrion</keyword>
<dbReference type="STRING" id="51028.A0A0N4VH31"/>
<comment type="similarity">
    <text evidence="2">Belongs to the mitochondrion-specific ribosomal protein mL42 family.</text>
</comment>
<dbReference type="PROSITE" id="PS51257">
    <property type="entry name" value="PROKAR_LIPOPROTEIN"/>
    <property type="match status" value="1"/>
</dbReference>
<gene>
    <name evidence="8" type="ORF">EVEC_LOCUS9477</name>
</gene>
<evidence type="ECO:0000256" key="4">
    <source>
        <dbReference type="ARBA" id="ARBA00022980"/>
    </source>
</evidence>
<dbReference type="Proteomes" id="UP000274131">
    <property type="component" value="Unassembled WGS sequence"/>
</dbReference>
<evidence type="ECO:0000256" key="3">
    <source>
        <dbReference type="ARBA" id="ARBA00022946"/>
    </source>
</evidence>
<reference evidence="8 9" key="2">
    <citation type="submission" date="2018-10" db="EMBL/GenBank/DDBJ databases">
        <authorList>
            <consortium name="Pathogen Informatics"/>
        </authorList>
    </citation>
    <scope>NUCLEOTIDE SEQUENCE [LARGE SCALE GENOMIC DNA]</scope>
</reference>
<evidence type="ECO:0000256" key="7">
    <source>
        <dbReference type="ARBA" id="ARBA00035189"/>
    </source>
</evidence>
<organism evidence="10">
    <name type="scientific">Enterobius vermicularis</name>
    <name type="common">Human pinworm</name>
    <dbReference type="NCBI Taxonomy" id="51028"/>
    <lineage>
        <taxon>Eukaryota</taxon>
        <taxon>Metazoa</taxon>
        <taxon>Ecdysozoa</taxon>
        <taxon>Nematoda</taxon>
        <taxon>Chromadorea</taxon>
        <taxon>Rhabditida</taxon>
        <taxon>Spirurina</taxon>
        <taxon>Oxyuridomorpha</taxon>
        <taxon>Oxyuroidea</taxon>
        <taxon>Oxyuridae</taxon>
        <taxon>Enterobius</taxon>
    </lineage>
</organism>
<evidence type="ECO:0000313" key="8">
    <source>
        <dbReference type="EMBL" id="VDD94726.1"/>
    </source>
</evidence>
<evidence type="ECO:0000256" key="2">
    <source>
        <dbReference type="ARBA" id="ARBA00005556"/>
    </source>
</evidence>
<protein>
    <recommendedName>
        <fullName evidence="7">Large ribosomal subunit protein mL42</fullName>
    </recommendedName>
</protein>
<dbReference type="PANTHER" id="PTHR13450">
    <property type="entry name" value="MITOCHONDRIAL 39S RIBOSOMAL PROTEIN L42"/>
    <property type="match status" value="1"/>
</dbReference>